<proteinExistence type="predicted"/>
<reference evidence="1" key="1">
    <citation type="journal article" date="2020" name="Nature">
        <title>Giant virus diversity and host interactions through global metagenomics.</title>
        <authorList>
            <person name="Schulz F."/>
            <person name="Roux S."/>
            <person name="Paez-Espino D."/>
            <person name="Jungbluth S."/>
            <person name="Walsh D.A."/>
            <person name="Denef V.J."/>
            <person name="McMahon K.D."/>
            <person name="Konstantinidis K.T."/>
            <person name="Eloe-Fadrosh E.A."/>
            <person name="Kyrpides N.C."/>
            <person name="Woyke T."/>
        </authorList>
    </citation>
    <scope>NUCLEOTIDE SEQUENCE</scope>
    <source>
        <strain evidence="1">GVMAG-S-1016704-142</strain>
    </source>
</reference>
<name>A0A6C0LTY2_9ZZZZ</name>
<sequence>MSLLIDIKKISNMNQIMNAIDPIPICDENMGVIIITDKLNKLKSIETNRIMFLNTTEFISSITGYSFVCFNSKRCILKEGCLDNLEIVIQNTLRYLPNNIMLICKGLSNSSKDKLKLCGFIPISDVSFGRLNDINIPPPLSGHIQNSTCSMNIFRMSDTTYNYMKDLSNRGSILSNGSIRQHEIAGVMEPGICNNNVKELNLCDKLSGANGSVSMKPSPFSFHTHPVEAYEQRSVKYGWPSATDYITFYKATVLYPLLILHIVVSVEGFYVLSKPHHHVTEISEKIEKAIRENKVIDKTKSYTPEEHVAGISSMRVDGLRIVNVKFFTWRDDKSPLFEI</sequence>
<protein>
    <submittedName>
        <fullName evidence="1">Uncharacterized protein</fullName>
    </submittedName>
</protein>
<dbReference type="EMBL" id="MN740564">
    <property type="protein sequence ID" value="QHU33850.1"/>
    <property type="molecule type" value="Genomic_DNA"/>
</dbReference>
<evidence type="ECO:0000313" key="1">
    <source>
        <dbReference type="EMBL" id="QHU33850.1"/>
    </source>
</evidence>
<accession>A0A6C0LTY2</accession>
<dbReference type="AlphaFoldDB" id="A0A6C0LTY2"/>
<organism evidence="1">
    <name type="scientific">viral metagenome</name>
    <dbReference type="NCBI Taxonomy" id="1070528"/>
    <lineage>
        <taxon>unclassified sequences</taxon>
        <taxon>metagenomes</taxon>
        <taxon>organismal metagenomes</taxon>
    </lineage>
</organism>